<organism evidence="3 4">
    <name type="scientific">Nitritalea halalkaliphila LW7</name>
    <dbReference type="NCBI Taxonomy" id="1189621"/>
    <lineage>
        <taxon>Bacteria</taxon>
        <taxon>Pseudomonadati</taxon>
        <taxon>Bacteroidota</taxon>
        <taxon>Cytophagia</taxon>
        <taxon>Cytophagales</taxon>
        <taxon>Cyclobacteriaceae</taxon>
        <taxon>Nitritalea</taxon>
    </lineage>
</organism>
<dbReference type="Pfam" id="PF00582">
    <property type="entry name" value="Usp"/>
    <property type="match status" value="2"/>
</dbReference>
<keyword evidence="4" id="KW-1185">Reference proteome</keyword>
<feature type="domain" description="UspA" evidence="2">
    <location>
        <begin position="169"/>
        <end position="298"/>
    </location>
</feature>
<protein>
    <submittedName>
        <fullName evidence="3">UspA domain-containing protein</fullName>
    </submittedName>
</protein>
<dbReference type="STRING" id="1189621.A3SI_17047"/>
<evidence type="ECO:0000313" key="4">
    <source>
        <dbReference type="Proteomes" id="UP000005551"/>
    </source>
</evidence>
<evidence type="ECO:0000256" key="1">
    <source>
        <dbReference type="ARBA" id="ARBA00008791"/>
    </source>
</evidence>
<dbReference type="PATRIC" id="fig|1189621.3.peg.3537"/>
<accession>I5BWE4</accession>
<comment type="caution">
    <text evidence="3">The sequence shown here is derived from an EMBL/GenBank/DDBJ whole genome shotgun (WGS) entry which is preliminary data.</text>
</comment>
<dbReference type="PANTHER" id="PTHR46268">
    <property type="entry name" value="STRESS RESPONSE PROTEIN NHAX"/>
    <property type="match status" value="1"/>
</dbReference>
<reference evidence="3 4" key="1">
    <citation type="submission" date="2012-05" db="EMBL/GenBank/DDBJ databases">
        <title>Genome sequence of Nitritalea halalkaliphila LW7.</title>
        <authorList>
            <person name="Jangir P.K."/>
            <person name="Singh A."/>
            <person name="Shivaji S."/>
            <person name="Sharma R."/>
        </authorList>
    </citation>
    <scope>NUCLEOTIDE SEQUENCE [LARGE SCALE GENOMIC DNA]</scope>
    <source>
        <strain evidence="3 4">LW7</strain>
    </source>
</reference>
<comment type="similarity">
    <text evidence="1">Belongs to the universal stress protein A family.</text>
</comment>
<dbReference type="PANTHER" id="PTHR46268:SF27">
    <property type="entry name" value="UNIVERSAL STRESS PROTEIN RV2623"/>
    <property type="match status" value="1"/>
</dbReference>
<proteinExistence type="inferred from homology"/>
<dbReference type="CDD" id="cd00293">
    <property type="entry name" value="USP-like"/>
    <property type="match status" value="1"/>
</dbReference>
<feature type="domain" description="UspA" evidence="2">
    <location>
        <begin position="69"/>
        <end position="142"/>
    </location>
</feature>
<dbReference type="InterPro" id="IPR006016">
    <property type="entry name" value="UspA"/>
</dbReference>
<dbReference type="SUPFAM" id="SSF52402">
    <property type="entry name" value="Adenine nucleotide alpha hydrolases-like"/>
    <property type="match status" value="2"/>
</dbReference>
<evidence type="ECO:0000259" key="2">
    <source>
        <dbReference type="Pfam" id="PF00582"/>
    </source>
</evidence>
<gene>
    <name evidence="3" type="ORF">A3SI_17047</name>
</gene>
<sequence length="299" mass="33646">MLKWADFFKQRNCFIFHFPIPSPCLKKIALAVAFSPRMEALIAEAKRLKTLFQSELLLIHVGDHSAALEEKLQAVCTRYQIDPARTQIVWEKGKPVKKILEVCERQGVDLLITGALKSESFFTYYTGSVARKIIRKAKCAVLTLIEPSTEPRHFSRIVINGTQQAQTPTVIASGLKLARLEPDPRIFIVNEIKMYGFQMATAAEGGEQEASQMRKKLVAEEIKYVQDILDGIDCQEQRITIKVTSGKWAVELAKFATESKADLLVLGDEGNLGFIDRLFPHDLEDMLSNLPCNLLILKP</sequence>
<name>I5BWE4_9BACT</name>
<dbReference type="Gene3D" id="3.40.50.620">
    <property type="entry name" value="HUPs"/>
    <property type="match status" value="2"/>
</dbReference>
<evidence type="ECO:0000313" key="3">
    <source>
        <dbReference type="EMBL" id="EIM73896.1"/>
    </source>
</evidence>
<dbReference type="AlphaFoldDB" id="I5BWE4"/>
<dbReference type="Proteomes" id="UP000005551">
    <property type="component" value="Unassembled WGS sequence"/>
</dbReference>
<dbReference type="InterPro" id="IPR014729">
    <property type="entry name" value="Rossmann-like_a/b/a_fold"/>
</dbReference>
<dbReference type="EMBL" id="AJYA01000053">
    <property type="protein sequence ID" value="EIM73896.1"/>
    <property type="molecule type" value="Genomic_DNA"/>
</dbReference>